<keyword evidence="9" id="KW-0407">Ion channel</keyword>
<keyword evidence="5" id="KW-0677">Repeat</keyword>
<feature type="compositionally biased region" description="Low complexity" evidence="11">
    <location>
        <begin position="485"/>
        <end position="495"/>
    </location>
</feature>
<feature type="region of interest" description="Disordered" evidence="11">
    <location>
        <begin position="2052"/>
        <end position="2079"/>
    </location>
</feature>
<feature type="transmembrane region" description="Helical" evidence="12">
    <location>
        <begin position="1750"/>
        <end position="1771"/>
    </location>
</feature>
<evidence type="ECO:0000256" key="1">
    <source>
        <dbReference type="ARBA" id="ARBA00004141"/>
    </source>
</evidence>
<feature type="region of interest" description="Disordered" evidence="11">
    <location>
        <begin position="446"/>
        <end position="553"/>
    </location>
</feature>
<name>A0AAD3HGW9_9CHLO</name>
<feature type="compositionally biased region" description="Basic residues" evidence="11">
    <location>
        <begin position="466"/>
        <end position="484"/>
    </location>
</feature>
<keyword evidence="7" id="KW-0406">Ion transport</keyword>
<evidence type="ECO:0000256" key="4">
    <source>
        <dbReference type="ARBA" id="ARBA00022692"/>
    </source>
</evidence>
<evidence type="ECO:0000256" key="3">
    <source>
        <dbReference type="ARBA" id="ARBA00022568"/>
    </source>
</evidence>
<dbReference type="SMART" id="SM00248">
    <property type="entry name" value="ANK"/>
    <property type="match status" value="3"/>
</dbReference>
<evidence type="ECO:0000256" key="2">
    <source>
        <dbReference type="ARBA" id="ARBA00022448"/>
    </source>
</evidence>
<accession>A0AAD3HGW9</accession>
<dbReference type="GO" id="GO:0005216">
    <property type="term" value="F:monoatomic ion channel activity"/>
    <property type="evidence" value="ECO:0007669"/>
    <property type="project" value="InterPro"/>
</dbReference>
<sequence length="2408" mass="252016">MFGPQSNNVRGLSSLEDDDVHRLRPDGCSSTNNGDDDSIGNSSASGEAPRATVNAAAPSLDNGEDYLSGAASAMGAATMSSVLSVNKMKRRVQIQGGDEKDAGNSGPASTPSNPTPQQQQQQQQQQPAGVRLPGQPHSFTSQQAGNNRSQPGHSSGKLPASSQGWFSLGRLNAPLALPPDDLPPLHSAAWFNDLDTLLELLKTSTEPLSNLIWVNRQLYPLPTDPSSATRTPATTNPGCPTCHTLQPSPSAPAASGAATTPSSRPSPHHHHHHPHPHHHLATPPPLPKEASPATAAAALKSLLQRDYLRHACHPLTIAAAHANHRMVDELLKAMAEDGRANAVEYPVTWHAPPEELPPGCPWVTPLAAAALGGSGECVRLLSQAVARRKALVDDRSTYGCFRFRPVVVAQTAEAVQSLFTYGTCHPDTLRYSLCDAARRLAKLDLKAAAKQQQQQQQQAAGPLPTQHHHHHHHSHHHSHSHTHAHQQQQQQQSQTGNKPRSKLAPRLDTDGDDDAHSQDSGPDSPRCTTTTNSVPATLPLTPAPSAAATPPTPSAASAFRLVANALTSSSAAAAAADAARSSAVAGAVIVAATHTLRSGGVATSAVGALQAATSAYRSARVLKAGELMLFRARLFHDSVGRPLAKSLQELQPETLAAVAALSAMVDHGLQPDRFLSHGEHPNLTSTSLLMIVVQNYGTALKAASRAGGGGGGVAGSTSRRSSMGPATSPSAHDPSVLASSMTASSNNWAFPGASDLLSAAHEVLNALVGSLLAKGAVVDDAPRLGCSQVGGYHMAPAHGPEAALHHAFIHGPQELVVRLLQYSSLQPESHEDLVKAAAEAGGATGADAEGSVGGSRDGYASASAAFYSRKSTTDVGKSMRRMSKVPWENGRSSPLLAFGAKMQSALIDGNLPLWLHSGRFSELMEDLIKCTMAADASMVTADVSWLVSEVLERAMAHQFDNLAPLRNARASSSPAGPSVRGVRGGAGAKGQDAPAPNHPPNPTSLPGAVDTALSGSTVIPIAAEATSSPPPPSAGRKSAAGAAAEGVSPFSSTGVTGQGDAWPEQKPQNLQPQQPQQQQQRRPQSLHARSRRSRHRRSSSQDGDSSSSDMSSASYSGEGDNEDGADPEKGTIDEEDDDDKDTLTSSEPSDVEEAQQRFREPRRSGKDGRRRLTRTIIRTPEDNITITIIYSLYRHTADALTALHQDLKDGSLDGPLASMSLGGPNGAAAASTPVVACNAALVDWAALLRLVARIAATTLNPPKSYGAAANQISVFTTAKAVNQLLYARDWALGPRADFDGAGGDGSATASSPAYSSSCVSPSVIDIDLLRAVSRRHPHEAARLLHGMDLLRVELKGYRWDSIPMNLDQDFYAVLTRGEKIRVSSRTPTVAPASVAAAAEEAQRQVLLATRARSKPSTVVPVNDPRFGLPPPLLNENSASETASAGGGGGGAGAGGAGLGEGTDSLTREDILQACIFSNMWTVLTHCLLSSRRLPAYLHSLQVLRLRTYRFAITAQVLQYGSIPVFLCMGLFLATLGLLARGIQLAVRIAGNLVLAAYGRLGESLQPAMNEVGKRLRFRKVQRGLDKMQRGVGKIVRRVDRLAHRATGDRMLTGSTALMTVRIIPHYLSFLGVLLDPDALAEVWLGVTQHYHRRHAHLNGGGGGGAAGDGDGGAAGGGAGGGGLDDDTGPAYLSGRTTRVVCSRVPLSCAAAMPAALLYKLASSPQVNGELFASPLMRAVITWRWRHFTRYFLLLQFLEHLIYMALFMIYAFSLSYSPGLFTTILGTRLTAVVPREDCALPPSGLQRFLLGWLGVMTLTCVVQEFRQILFFKLGWLQQPWNLLDFASTATVATIMCSHFTCNAQAEWLRGLAAIEVALLFIRLLYFAMADDRLGSFFRMVIEVLRDCWLFFVFLGILFTGWGLALSVMQGQHSSIRDTYLQLFTMIFGDFQLSLLQSAEAGSFGLNHLWRIFASVYQILVTIILLNLLIAIINDSYERINDNEACESLRNKLTLIVEAESVLPAGLARRMLESLAATDLYVITAEAATVVPNVDEGDDGGMLGPGGTQRRNLQPPSRWSGRMGETKRFVSAIVDQLTSQQVHFQSRVLATLAGFKNMSHQSAAAEGQAPGVAAMSGGNLREGGSMAPGRGHQRLSAGALGGVGGSGLMAGGGLWGGMSVTAQGPSGGMVGDSEALEEAMDKLLREKLADMQRQQKEAQRKQEEALAAMGRSMNEALEDISERVARAAAHAAAAATQSAVAAAAQSARPNAVATAAASAARVARRAEVITSSPTAAGGLAASTSPSSIGGGAEEGGGAAAATSSSGSRTSNSGGVGSGAGGGGGAGISTSGGGGGGSCGGGEVLLLERGALELVAQRAAEQAAHMAVQRVLQALGHGGGGGGGVGGGSGV</sequence>
<feature type="region of interest" description="Disordered" evidence="11">
    <location>
        <begin position="1"/>
        <end position="62"/>
    </location>
</feature>
<feature type="compositionally biased region" description="Polar residues" evidence="11">
    <location>
        <begin position="1"/>
        <end position="11"/>
    </location>
</feature>
<evidence type="ECO:0000256" key="8">
    <source>
        <dbReference type="ARBA" id="ARBA00023136"/>
    </source>
</evidence>
<feature type="coiled-coil region" evidence="10">
    <location>
        <begin position="2199"/>
        <end position="2229"/>
    </location>
</feature>
<keyword evidence="3" id="KW-0109">Calcium transport</keyword>
<feature type="compositionally biased region" description="Basic residues" evidence="11">
    <location>
        <begin position="1088"/>
        <end position="1098"/>
    </location>
</feature>
<evidence type="ECO:0000256" key="11">
    <source>
        <dbReference type="SAM" id="MobiDB-lite"/>
    </source>
</evidence>
<feature type="compositionally biased region" description="Gly residues" evidence="11">
    <location>
        <begin position="1444"/>
        <end position="1455"/>
    </location>
</feature>
<feature type="region of interest" description="Disordered" evidence="11">
    <location>
        <begin position="967"/>
        <end position="1011"/>
    </location>
</feature>
<feature type="compositionally biased region" description="Polar residues" evidence="11">
    <location>
        <begin position="224"/>
        <end position="246"/>
    </location>
</feature>
<feature type="compositionally biased region" description="Low complexity" evidence="11">
    <location>
        <begin position="1064"/>
        <end position="1083"/>
    </location>
</feature>
<dbReference type="InterPro" id="IPR005821">
    <property type="entry name" value="Ion_trans_dom"/>
</dbReference>
<evidence type="ECO:0000256" key="10">
    <source>
        <dbReference type="SAM" id="Coils"/>
    </source>
</evidence>
<feature type="compositionally biased region" description="Low complexity" evidence="11">
    <location>
        <begin position="448"/>
        <end position="460"/>
    </location>
</feature>
<keyword evidence="2" id="KW-0813">Transport</keyword>
<feature type="compositionally biased region" description="Low complexity" evidence="11">
    <location>
        <begin position="2317"/>
        <end position="2330"/>
    </location>
</feature>
<dbReference type="Proteomes" id="UP001054857">
    <property type="component" value="Unassembled WGS sequence"/>
</dbReference>
<feature type="compositionally biased region" description="Polar residues" evidence="11">
    <location>
        <begin position="106"/>
        <end position="116"/>
    </location>
</feature>
<feature type="transmembrane region" description="Helical" evidence="12">
    <location>
        <begin position="1866"/>
        <end position="1887"/>
    </location>
</feature>
<keyword evidence="10" id="KW-0175">Coiled coil</keyword>
<feature type="transmembrane region" description="Helical" evidence="12">
    <location>
        <begin position="1516"/>
        <end position="1538"/>
    </location>
</feature>
<feature type="transmembrane region" description="Helical" evidence="12">
    <location>
        <begin position="1967"/>
        <end position="1991"/>
    </location>
</feature>
<feature type="compositionally biased region" description="Polar residues" evidence="11">
    <location>
        <begin position="28"/>
        <end position="45"/>
    </location>
</feature>
<feature type="compositionally biased region" description="Gly residues" evidence="11">
    <location>
        <begin position="2306"/>
        <end position="2316"/>
    </location>
</feature>
<feature type="compositionally biased region" description="Low complexity" evidence="11">
    <location>
        <begin position="247"/>
        <end position="265"/>
    </location>
</feature>
<feature type="region of interest" description="Disordered" evidence="11">
    <location>
        <begin position="2293"/>
        <end position="2339"/>
    </location>
</feature>
<dbReference type="PANTHER" id="PTHR10582:SF2">
    <property type="entry name" value="INACTIVE"/>
    <property type="match status" value="1"/>
</dbReference>
<feature type="region of interest" description="Disordered" evidence="11">
    <location>
        <begin position="703"/>
        <end position="738"/>
    </location>
</feature>
<gene>
    <name evidence="14" type="ORF">Agub_g28</name>
</gene>
<proteinExistence type="predicted"/>
<dbReference type="Pfam" id="PF00520">
    <property type="entry name" value="Ion_trans"/>
    <property type="match status" value="1"/>
</dbReference>
<feature type="compositionally biased region" description="Polar residues" evidence="11">
    <location>
        <begin position="518"/>
        <end position="534"/>
    </location>
</feature>
<dbReference type="GO" id="GO:0005886">
    <property type="term" value="C:plasma membrane"/>
    <property type="evidence" value="ECO:0007669"/>
    <property type="project" value="TreeGrafter"/>
</dbReference>
<feature type="compositionally biased region" description="Low complexity" evidence="11">
    <location>
        <begin position="1100"/>
        <end position="1116"/>
    </location>
</feature>
<evidence type="ECO:0000313" key="14">
    <source>
        <dbReference type="EMBL" id="GFR39950.1"/>
    </source>
</evidence>
<evidence type="ECO:0000259" key="13">
    <source>
        <dbReference type="Pfam" id="PF00520"/>
    </source>
</evidence>
<keyword evidence="8 12" id="KW-0472">Membrane</keyword>
<feature type="compositionally biased region" description="Basic and acidic residues" evidence="11">
    <location>
        <begin position="1154"/>
        <end position="1167"/>
    </location>
</feature>
<feature type="compositionally biased region" description="Low complexity" evidence="11">
    <location>
        <begin position="117"/>
        <end position="126"/>
    </location>
</feature>
<dbReference type="EMBL" id="BMAR01000001">
    <property type="protein sequence ID" value="GFR39950.1"/>
    <property type="molecule type" value="Genomic_DNA"/>
</dbReference>
<keyword evidence="3" id="KW-0106">Calcium</keyword>
<feature type="compositionally biased region" description="Low complexity" evidence="11">
    <location>
        <begin position="1034"/>
        <end position="1049"/>
    </location>
</feature>
<feature type="compositionally biased region" description="Basic and acidic residues" evidence="11">
    <location>
        <begin position="505"/>
        <end position="517"/>
    </location>
</feature>
<evidence type="ECO:0000256" key="12">
    <source>
        <dbReference type="SAM" id="Phobius"/>
    </source>
</evidence>
<dbReference type="InterPro" id="IPR002110">
    <property type="entry name" value="Ankyrin_rpt"/>
</dbReference>
<evidence type="ECO:0000313" key="15">
    <source>
        <dbReference type="Proteomes" id="UP001054857"/>
    </source>
</evidence>
<feature type="transmembrane region" description="Helical" evidence="12">
    <location>
        <begin position="1907"/>
        <end position="1926"/>
    </location>
</feature>
<organism evidence="14 15">
    <name type="scientific">Astrephomene gubernaculifera</name>
    <dbReference type="NCBI Taxonomy" id="47775"/>
    <lineage>
        <taxon>Eukaryota</taxon>
        <taxon>Viridiplantae</taxon>
        <taxon>Chlorophyta</taxon>
        <taxon>core chlorophytes</taxon>
        <taxon>Chlorophyceae</taxon>
        <taxon>CS clade</taxon>
        <taxon>Chlamydomonadales</taxon>
        <taxon>Astrephomenaceae</taxon>
        <taxon>Astrephomene</taxon>
    </lineage>
</organism>
<evidence type="ECO:0000256" key="7">
    <source>
        <dbReference type="ARBA" id="ARBA00023065"/>
    </source>
</evidence>
<comment type="subcellular location">
    <subcellularLocation>
        <location evidence="1">Membrane</location>
        <topology evidence="1">Multi-pass membrane protein</topology>
    </subcellularLocation>
</comment>
<feature type="region of interest" description="Disordered" evidence="11">
    <location>
        <begin position="223"/>
        <end position="294"/>
    </location>
</feature>
<protein>
    <recommendedName>
        <fullName evidence="13">Ion transport domain-containing protein</fullName>
    </recommendedName>
</protein>
<dbReference type="PANTHER" id="PTHR10582">
    <property type="entry name" value="TRANSIENT RECEPTOR POTENTIAL ION CHANNEL PROTEIN"/>
    <property type="match status" value="1"/>
</dbReference>
<keyword evidence="4 12" id="KW-0812">Transmembrane</keyword>
<feature type="compositionally biased region" description="Low complexity" evidence="11">
    <location>
        <begin position="535"/>
        <end position="553"/>
    </location>
</feature>
<reference evidence="14 15" key="1">
    <citation type="journal article" date="2021" name="Sci. Rep.">
        <title>Genome sequencing of the multicellular alga Astrephomene provides insights into convergent evolution of germ-soma differentiation.</title>
        <authorList>
            <person name="Yamashita S."/>
            <person name="Yamamoto K."/>
            <person name="Matsuzaki R."/>
            <person name="Suzuki S."/>
            <person name="Yamaguchi H."/>
            <person name="Hirooka S."/>
            <person name="Minakuchi Y."/>
            <person name="Miyagishima S."/>
            <person name="Kawachi M."/>
            <person name="Toyoda A."/>
            <person name="Nozaki H."/>
        </authorList>
    </citation>
    <scope>NUCLEOTIDE SEQUENCE [LARGE SCALE GENOMIC DNA]</scope>
    <source>
        <strain evidence="14 15">NIES-4017</strain>
    </source>
</reference>
<feature type="domain" description="Ion transport" evidence="13">
    <location>
        <begin position="1805"/>
        <end position="2001"/>
    </location>
</feature>
<feature type="compositionally biased region" description="Basic residues" evidence="11">
    <location>
        <begin position="266"/>
        <end position="280"/>
    </location>
</feature>
<feature type="region of interest" description="Disordered" evidence="11">
    <location>
        <begin position="1023"/>
        <end position="1174"/>
    </location>
</feature>
<evidence type="ECO:0000256" key="5">
    <source>
        <dbReference type="ARBA" id="ARBA00022737"/>
    </source>
</evidence>
<evidence type="ECO:0000256" key="9">
    <source>
        <dbReference type="ARBA" id="ARBA00023303"/>
    </source>
</evidence>
<dbReference type="GO" id="GO:0098703">
    <property type="term" value="P:calcium ion import across plasma membrane"/>
    <property type="evidence" value="ECO:0007669"/>
    <property type="project" value="TreeGrafter"/>
</dbReference>
<feature type="region of interest" description="Disordered" evidence="11">
    <location>
        <begin position="95"/>
        <end position="161"/>
    </location>
</feature>
<keyword evidence="6 12" id="KW-1133">Transmembrane helix</keyword>
<comment type="caution">
    <text evidence="14">The sequence shown here is derived from an EMBL/GenBank/DDBJ whole genome shotgun (WGS) entry which is preliminary data.</text>
</comment>
<keyword evidence="15" id="KW-1185">Reference proteome</keyword>
<feature type="compositionally biased region" description="Polar residues" evidence="11">
    <location>
        <begin position="137"/>
        <end position="153"/>
    </location>
</feature>
<evidence type="ECO:0000256" key="6">
    <source>
        <dbReference type="ARBA" id="ARBA00022989"/>
    </source>
</evidence>
<dbReference type="InterPro" id="IPR024862">
    <property type="entry name" value="TRPV"/>
</dbReference>
<feature type="region of interest" description="Disordered" evidence="11">
    <location>
        <begin position="1416"/>
        <end position="1455"/>
    </location>
</feature>